<evidence type="ECO:0000313" key="4">
    <source>
        <dbReference type="Proteomes" id="UP000236047"/>
    </source>
</evidence>
<dbReference type="RefSeq" id="WP_102923004.1">
    <property type="nucleotide sequence ID" value="NZ_LJSN01000002.1"/>
</dbReference>
<dbReference type="InterPro" id="IPR011051">
    <property type="entry name" value="RmlC_Cupin_sf"/>
</dbReference>
<accession>A0A2N8PH74</accession>
<dbReference type="InterPro" id="IPR053146">
    <property type="entry name" value="QDO-like"/>
</dbReference>
<name>A0A2N8PH74_STRNR</name>
<protein>
    <recommendedName>
        <fullName evidence="2">Cupin type-2 domain-containing protein</fullName>
    </recommendedName>
</protein>
<dbReference type="Proteomes" id="UP000236047">
    <property type="component" value="Unassembled WGS sequence"/>
</dbReference>
<reference evidence="4" key="1">
    <citation type="submission" date="2015-09" db="EMBL/GenBank/DDBJ databases">
        <authorList>
            <person name="Graham D.E."/>
            <person name="Mahan K.M."/>
            <person name="Klingeman D.M."/>
            <person name="Fida T."/>
            <person name="Giannone R.J."/>
            <person name="Hettich R.L."/>
            <person name="Parry R.J."/>
            <person name="Spain J.C."/>
        </authorList>
    </citation>
    <scope>NUCLEOTIDE SEQUENCE [LARGE SCALE GENOMIC DNA]</scope>
    <source>
        <strain evidence="4">JCM 4701</strain>
    </source>
</reference>
<feature type="region of interest" description="Disordered" evidence="1">
    <location>
        <begin position="10"/>
        <end position="33"/>
    </location>
</feature>
<feature type="domain" description="Cupin type-2" evidence="2">
    <location>
        <begin position="69"/>
        <end position="109"/>
    </location>
</feature>
<evidence type="ECO:0000256" key="1">
    <source>
        <dbReference type="SAM" id="MobiDB-lite"/>
    </source>
</evidence>
<dbReference type="InterPro" id="IPR014710">
    <property type="entry name" value="RmlC-like_jellyroll"/>
</dbReference>
<dbReference type="PANTHER" id="PTHR36440:SF1">
    <property type="entry name" value="PUTATIVE (AFU_ORTHOLOGUE AFUA_8G07350)-RELATED"/>
    <property type="match status" value="1"/>
</dbReference>
<dbReference type="SUPFAM" id="SSF51182">
    <property type="entry name" value="RmlC-like cupins"/>
    <property type="match status" value="2"/>
</dbReference>
<evidence type="ECO:0000313" key="3">
    <source>
        <dbReference type="EMBL" id="PNE40405.1"/>
    </source>
</evidence>
<proteinExistence type="predicted"/>
<evidence type="ECO:0000259" key="2">
    <source>
        <dbReference type="Pfam" id="PF07883"/>
    </source>
</evidence>
<dbReference type="Pfam" id="PF07883">
    <property type="entry name" value="Cupin_2"/>
    <property type="match status" value="2"/>
</dbReference>
<gene>
    <name evidence="3" type="ORF">AOB60_05480</name>
</gene>
<feature type="domain" description="Cupin type-2" evidence="2">
    <location>
        <begin position="197"/>
        <end position="245"/>
    </location>
</feature>
<dbReference type="EMBL" id="LJSN01000002">
    <property type="protein sequence ID" value="PNE40405.1"/>
    <property type="molecule type" value="Genomic_DNA"/>
</dbReference>
<dbReference type="PANTHER" id="PTHR36440">
    <property type="entry name" value="PUTATIVE (AFU_ORTHOLOGUE AFUA_8G07350)-RELATED"/>
    <property type="match status" value="1"/>
</dbReference>
<dbReference type="InterPro" id="IPR013096">
    <property type="entry name" value="Cupin_2"/>
</dbReference>
<organism evidence="3 4">
    <name type="scientific">Streptomyces noursei</name>
    <name type="common">Streptomyces albulus</name>
    <dbReference type="NCBI Taxonomy" id="1971"/>
    <lineage>
        <taxon>Bacteria</taxon>
        <taxon>Bacillati</taxon>
        <taxon>Actinomycetota</taxon>
        <taxon>Actinomycetes</taxon>
        <taxon>Kitasatosporales</taxon>
        <taxon>Streptomycetaceae</taxon>
        <taxon>Streptomyces</taxon>
    </lineage>
</organism>
<comment type="caution">
    <text evidence="3">The sequence shown here is derived from an EMBL/GenBank/DDBJ whole genome shotgun (WGS) entry which is preliminary data.</text>
</comment>
<keyword evidence="4" id="KW-1185">Reference proteome</keyword>
<sequence>MPKDRFFLLDAGASRSTPTPVPLPPGTTLKAGPGDTEGRFSLLEEQWDVGTGTPAQVPNAMRPLDFDTFLYVCEGDLGLDIGDQTHHLTDGMCALVPRGLPHALRNLGGADSAPHALQLSAPGVPGQSDADGGADVDAYANAIADAADGGAARRFFVLRPGEARPGRIPVPPAFSIKARTADTAGLFSFLEVTVAQPIPRHTHHVADEGIYVLDGALNIDFDGDEHIARPGQFVLLPRGVPHAIRPGSTPPPRVLQISSPGGWECVVETLIEHRTEVSRGGRLDPAALNRYTRQYHVTYEEDLADGQGIPG</sequence>
<dbReference type="Gene3D" id="2.60.120.10">
    <property type="entry name" value="Jelly Rolls"/>
    <property type="match status" value="2"/>
</dbReference>
<dbReference type="AlphaFoldDB" id="A0A2N8PH74"/>